<sequence>MLKYLLLLIIIVGCNPSRKLDKLCHKNPQICANYCKDNLPCVTTKIDTVTRVEYDFIEIQCPGVENVKIDTIRVTNTKTIKGPAVLVTQQQYNTITKTIKDSAAIRSCELEVIALNEKCKEITSQNVKLQNKVTAKNRWIMWLIIALLCSILCNVIQLKK</sequence>
<gene>
    <name evidence="2" type="ORF">UFOVP535_38</name>
</gene>
<feature type="transmembrane region" description="Helical" evidence="1">
    <location>
        <begin position="139"/>
        <end position="158"/>
    </location>
</feature>
<protein>
    <submittedName>
        <fullName evidence="2">Uncharacterized protein</fullName>
    </submittedName>
</protein>
<keyword evidence="1" id="KW-1133">Transmembrane helix</keyword>
<evidence type="ECO:0000313" key="2">
    <source>
        <dbReference type="EMBL" id="CAB4148994.1"/>
    </source>
</evidence>
<organism evidence="2">
    <name type="scientific">uncultured Caudovirales phage</name>
    <dbReference type="NCBI Taxonomy" id="2100421"/>
    <lineage>
        <taxon>Viruses</taxon>
        <taxon>Duplodnaviria</taxon>
        <taxon>Heunggongvirae</taxon>
        <taxon>Uroviricota</taxon>
        <taxon>Caudoviricetes</taxon>
        <taxon>Peduoviridae</taxon>
        <taxon>Maltschvirus</taxon>
        <taxon>Maltschvirus maltsch</taxon>
    </lineage>
</organism>
<reference evidence="2" key="1">
    <citation type="submission" date="2020-04" db="EMBL/GenBank/DDBJ databases">
        <authorList>
            <person name="Chiriac C."/>
            <person name="Salcher M."/>
            <person name="Ghai R."/>
            <person name="Kavagutti S V."/>
        </authorList>
    </citation>
    <scope>NUCLEOTIDE SEQUENCE</scope>
</reference>
<accession>A0A6J5MQD7</accession>
<dbReference type="EMBL" id="LR796506">
    <property type="protein sequence ID" value="CAB4148994.1"/>
    <property type="molecule type" value="Genomic_DNA"/>
</dbReference>
<keyword evidence="1" id="KW-0812">Transmembrane</keyword>
<proteinExistence type="predicted"/>
<keyword evidence="1" id="KW-0472">Membrane</keyword>
<evidence type="ECO:0000256" key="1">
    <source>
        <dbReference type="SAM" id="Phobius"/>
    </source>
</evidence>
<name>A0A6J5MQD7_9CAUD</name>